<proteinExistence type="predicted"/>
<dbReference type="PANTHER" id="PTHR44936">
    <property type="entry name" value="SENSOR PROTEIN CREC"/>
    <property type="match status" value="1"/>
</dbReference>
<evidence type="ECO:0000256" key="6">
    <source>
        <dbReference type="ARBA" id="ARBA00022840"/>
    </source>
</evidence>
<gene>
    <name evidence="9" type="ORF">Csp_C22060</name>
</gene>
<reference evidence="9" key="1">
    <citation type="journal article" date="2010" name="Nature">
        <title>The Dynamic genome of Hydra.</title>
        <authorList>
            <person name="Chapman J.A."/>
            <person name="Kirkness E.F."/>
            <person name="Simakov O."/>
            <person name="Hampson S.E."/>
            <person name="Mitros T."/>
            <person name="Weinmaier T."/>
            <person name="Rattei T."/>
            <person name="Balasubramanian P.G."/>
            <person name="Borman J."/>
            <person name="Busam D."/>
            <person name="Disbennett K."/>
            <person name="Pfannkoch C."/>
            <person name="Sumin N."/>
            <person name="Sutton G."/>
            <person name="Viswanathan L."/>
            <person name="Walenz B."/>
            <person name="Goodstein D.M."/>
            <person name="Hellsten U."/>
            <person name="Kawashima T."/>
            <person name="Prochnik S.E."/>
            <person name="Putnam N.H."/>
            <person name="Shu S."/>
            <person name="Blumberg B."/>
            <person name="Dana C.E."/>
            <person name="Gee L."/>
            <person name="Kibler D.F."/>
            <person name="Law L."/>
            <person name="Lindgens D."/>
            <person name="Martinez D.E."/>
            <person name="Peng J."/>
            <person name="Wigge P.A."/>
            <person name="Bertulat B."/>
            <person name="Guder C."/>
            <person name="Nakamura Y."/>
            <person name="Ozbek S."/>
            <person name="Watanabe H."/>
            <person name="Khalturin K."/>
            <person name="Hemmrich G."/>
            <person name="Franke A."/>
            <person name="Augustin R."/>
            <person name="Fraune S."/>
            <person name="Hayakawa E."/>
            <person name="Hayakawa S."/>
            <person name="Hirose M."/>
            <person name="Hwang J."/>
            <person name="Ikeo K."/>
            <person name="Nishimiya-Fujisawa C."/>
            <person name="Ogura A."/>
            <person name="Takahashi T."/>
            <person name="Steinmetz P.R."/>
            <person name="Zhang X."/>
            <person name="Aufschnaiter R."/>
            <person name="Eder M.K."/>
            <person name="Gorny A.K."/>
            <person name="Salvenmoser W."/>
            <person name="Heimberg A.M."/>
            <person name="Wheeler B.M."/>
            <person name="Peterson K.J."/>
            <person name="Boettger A."/>
            <person name="Tischler P."/>
            <person name="Wolf A."/>
            <person name="Gojobori T."/>
            <person name="Remington K.A."/>
            <person name="Strausberg R.L."/>
            <person name="Venter J."/>
            <person name="Technau U."/>
            <person name="Hobmayer B."/>
            <person name="Bosch T.C."/>
            <person name="Holstein T.W."/>
            <person name="Fujisawa T."/>
            <person name="Bode H.R."/>
            <person name="David C.N."/>
            <person name="Rokhsar D.S."/>
            <person name="Steele R.E."/>
        </authorList>
    </citation>
    <scope>NUCLEOTIDE SEQUENCE</scope>
</reference>
<evidence type="ECO:0000256" key="3">
    <source>
        <dbReference type="ARBA" id="ARBA00022679"/>
    </source>
</evidence>
<evidence type="ECO:0000256" key="4">
    <source>
        <dbReference type="ARBA" id="ARBA00022741"/>
    </source>
</evidence>
<dbReference type="SUPFAM" id="SSF55874">
    <property type="entry name" value="ATPase domain of HSP90 chaperone/DNA topoisomerase II/histidine kinase"/>
    <property type="match status" value="2"/>
</dbReference>
<feature type="domain" description="Histidine kinase/HSP90-like ATPase" evidence="8">
    <location>
        <begin position="632"/>
        <end position="745"/>
    </location>
</feature>
<keyword evidence="5" id="KW-0418">Kinase</keyword>
<sequence length="757" mass="84393">MASTARHKFHHQSTQTSIDPNGYPLTYADSFRESHVTKSVPFKVQSHILKLLGDQLIGHDRLAVFELVKNSYDADARTVTVTLDLLAPVPKISVRDDGIGMSADTIENAWLQVGTDSKRNADARRRSPLGRFPLGEKGVGRLAVQKLGDTIRLVTRQQGQPEHSFKISWGALIDSARYLGDGLEVQVAEHPSPEEFTSKSGTLVEITDLHHTDWSRREIRDLYRLVTSLCNPFDDASSFKVDLELPGNETAVADLPSLDDMLASAVWKFDYAIAESGLITWSYEFRPPRFKNLAPQTKGPVTEKLALIDPDPDEVRPRPATRPAGRAEGEEDVEDDHIFVRPGDLEGIGPISGCIYAFHRRDEILKASGAPQQLKKWLEQQTGVRVYRDNIRVFNYGEAGEDWLGLDARRINRPAGKLGAQSVIAQVLLDLAKSPDLKEKTNREGFDENAAFRRLKRIGLSVFDLFQRQHGEDRSAIDRALKGDEDPPPVQAALERLEALGKKHHIEKEVKPVLQAIKAELKTFQDVMVSSGLAGMNLALIFHEIVHSIDRMQRRLQAGADPEEVRREVDHLRKLLETFKPLLQRDPARNVSVHDLVRRAIGLHEDRFARHEVVVSNWTADTEKRHDFSLSVPRGLMVAAISNVIDNAIYWARFRRERDGGSAPAAILVLASWDEETGGMIAVCDNGPGFQLPRDYLGKPFSTTRAGGMGLGLFYCKAVMESIGGSMDVVDASELNELVDLPAAYDGTAVVFRFQKK</sequence>
<evidence type="ECO:0000313" key="9">
    <source>
        <dbReference type="EMBL" id="CBA30140.1"/>
    </source>
</evidence>
<dbReference type="InterPro" id="IPR050980">
    <property type="entry name" value="2C_sensor_his_kinase"/>
</dbReference>
<protein>
    <recommendedName>
        <fullName evidence="2">histidine kinase</fullName>
        <ecNumber evidence="2">2.7.13.3</ecNumber>
    </recommendedName>
</protein>
<name>C9YBX7_CURXX</name>
<dbReference type="InterPro" id="IPR036890">
    <property type="entry name" value="HATPase_C_sf"/>
</dbReference>
<organism evidence="9">
    <name type="scientific">Curvibacter symbiont subsp. Hydra magnipapillata</name>
    <dbReference type="NCBI Taxonomy" id="667019"/>
    <lineage>
        <taxon>Bacteria</taxon>
        <taxon>Pseudomonadati</taxon>
        <taxon>Pseudomonadota</taxon>
        <taxon>Betaproteobacteria</taxon>
        <taxon>Burkholderiales</taxon>
        <taxon>Comamonadaceae</taxon>
        <taxon>Curvibacter</taxon>
    </lineage>
</organism>
<accession>C9YBX7</accession>
<dbReference type="EC" id="2.7.13.3" evidence="2"/>
<dbReference type="PANTHER" id="PTHR44936:SF10">
    <property type="entry name" value="SENSOR PROTEIN RSTB"/>
    <property type="match status" value="1"/>
</dbReference>
<feature type="region of interest" description="Disordered" evidence="7">
    <location>
        <begin position="1"/>
        <end position="21"/>
    </location>
</feature>
<evidence type="ECO:0000256" key="7">
    <source>
        <dbReference type="SAM" id="MobiDB-lite"/>
    </source>
</evidence>
<dbReference type="REBASE" id="27714">
    <property type="entry name" value="CspHMORF22030P"/>
</dbReference>
<feature type="region of interest" description="Disordered" evidence="7">
    <location>
        <begin position="309"/>
        <end position="332"/>
    </location>
</feature>
<evidence type="ECO:0000256" key="5">
    <source>
        <dbReference type="ARBA" id="ARBA00022777"/>
    </source>
</evidence>
<dbReference type="PRINTS" id="PR00344">
    <property type="entry name" value="BCTRLSENSOR"/>
</dbReference>
<dbReference type="Pfam" id="PF02518">
    <property type="entry name" value="HATPase_c"/>
    <property type="match status" value="1"/>
</dbReference>
<feature type="compositionally biased region" description="Basic residues" evidence="7">
    <location>
        <begin position="1"/>
        <end position="11"/>
    </location>
</feature>
<dbReference type="AlphaFoldDB" id="C9YBX7"/>
<dbReference type="GO" id="GO:0005524">
    <property type="term" value="F:ATP binding"/>
    <property type="evidence" value="ECO:0007669"/>
    <property type="project" value="UniProtKB-KW"/>
</dbReference>
<dbReference type="GO" id="GO:0005886">
    <property type="term" value="C:plasma membrane"/>
    <property type="evidence" value="ECO:0007669"/>
    <property type="project" value="TreeGrafter"/>
</dbReference>
<evidence type="ECO:0000256" key="1">
    <source>
        <dbReference type="ARBA" id="ARBA00000085"/>
    </source>
</evidence>
<evidence type="ECO:0000256" key="2">
    <source>
        <dbReference type="ARBA" id="ARBA00012438"/>
    </source>
</evidence>
<dbReference type="Pfam" id="PF13589">
    <property type="entry name" value="HATPase_c_3"/>
    <property type="match status" value="1"/>
</dbReference>
<dbReference type="SMART" id="SM00387">
    <property type="entry name" value="HATPase_c"/>
    <property type="match status" value="1"/>
</dbReference>
<comment type="catalytic activity">
    <reaction evidence="1">
        <text>ATP + protein L-histidine = ADP + protein N-phospho-L-histidine.</text>
        <dbReference type="EC" id="2.7.13.3"/>
    </reaction>
</comment>
<dbReference type="InterPro" id="IPR004358">
    <property type="entry name" value="Sig_transdc_His_kin-like_C"/>
</dbReference>
<keyword evidence="6" id="KW-0067">ATP-binding</keyword>
<keyword evidence="4" id="KW-0547">Nucleotide-binding</keyword>
<dbReference type="InterPro" id="IPR003594">
    <property type="entry name" value="HATPase_dom"/>
</dbReference>
<evidence type="ECO:0000259" key="8">
    <source>
        <dbReference type="SMART" id="SM00387"/>
    </source>
</evidence>
<dbReference type="EMBL" id="FN543105">
    <property type="protein sequence ID" value="CBA30140.1"/>
    <property type="molecule type" value="Genomic_DNA"/>
</dbReference>
<dbReference type="GO" id="GO:0000155">
    <property type="term" value="F:phosphorelay sensor kinase activity"/>
    <property type="evidence" value="ECO:0007669"/>
    <property type="project" value="TreeGrafter"/>
</dbReference>
<dbReference type="Gene3D" id="3.30.565.10">
    <property type="entry name" value="Histidine kinase-like ATPase, C-terminal domain"/>
    <property type="match status" value="2"/>
</dbReference>
<keyword evidence="3 9" id="KW-0808">Transferase</keyword>